<organism evidence="1 2">
    <name type="scientific">Gimesia aquarii</name>
    <dbReference type="NCBI Taxonomy" id="2527964"/>
    <lineage>
        <taxon>Bacteria</taxon>
        <taxon>Pseudomonadati</taxon>
        <taxon>Planctomycetota</taxon>
        <taxon>Planctomycetia</taxon>
        <taxon>Planctomycetales</taxon>
        <taxon>Planctomycetaceae</taxon>
        <taxon>Gimesia</taxon>
    </lineage>
</organism>
<dbReference type="EMBL" id="CP037422">
    <property type="protein sequence ID" value="QDU10389.1"/>
    <property type="molecule type" value="Genomic_DNA"/>
</dbReference>
<dbReference type="AlphaFoldDB" id="A0A517WYQ1"/>
<name>A0A517WYQ1_9PLAN</name>
<dbReference type="Proteomes" id="UP000318384">
    <property type="component" value="Chromosome"/>
</dbReference>
<keyword evidence="2" id="KW-1185">Reference proteome</keyword>
<proteinExistence type="predicted"/>
<sequence length="197" mass="22416">MSMRDHFFSVTSIEPIRTCIASGDRAVVEGVIKSYLRGDLDYEDEDEDDPEFREAVEEMITCVSPPKKEPGCWIHVLEHLAQYLELSPDFDLPFNEGWKHSHVWPPYRKLVKRHISRQSRKSLGYLDDGRPFRGRGIDYDGCVFSWLSADEVKELSNSLSNVDASVITDPDLIDFHETLTESLQIVAGQSRDLIAGA</sequence>
<dbReference type="OrthoDB" id="9984196at2"/>
<reference evidence="1 2" key="1">
    <citation type="submission" date="2019-03" db="EMBL/GenBank/DDBJ databases">
        <title>Deep-cultivation of Planctomycetes and their phenomic and genomic characterization uncovers novel biology.</title>
        <authorList>
            <person name="Wiegand S."/>
            <person name="Jogler M."/>
            <person name="Boedeker C."/>
            <person name="Pinto D."/>
            <person name="Vollmers J."/>
            <person name="Rivas-Marin E."/>
            <person name="Kohn T."/>
            <person name="Peeters S.H."/>
            <person name="Heuer A."/>
            <person name="Rast P."/>
            <person name="Oberbeckmann S."/>
            <person name="Bunk B."/>
            <person name="Jeske O."/>
            <person name="Meyerdierks A."/>
            <person name="Storesund J.E."/>
            <person name="Kallscheuer N."/>
            <person name="Luecker S."/>
            <person name="Lage O.M."/>
            <person name="Pohl T."/>
            <person name="Merkel B.J."/>
            <person name="Hornburger P."/>
            <person name="Mueller R.-W."/>
            <person name="Bruemmer F."/>
            <person name="Labrenz M."/>
            <person name="Spormann A.M."/>
            <person name="Op den Camp H."/>
            <person name="Overmann J."/>
            <person name="Amann R."/>
            <person name="Jetten M.S.M."/>
            <person name="Mascher T."/>
            <person name="Medema M.H."/>
            <person name="Devos D.P."/>
            <person name="Kaster A.-K."/>
            <person name="Ovreas L."/>
            <person name="Rohde M."/>
            <person name="Galperin M.Y."/>
            <person name="Jogler C."/>
        </authorList>
    </citation>
    <scope>NUCLEOTIDE SEQUENCE [LARGE SCALE GENOMIC DNA]</scope>
    <source>
        <strain evidence="1 2">V202</strain>
    </source>
</reference>
<evidence type="ECO:0000313" key="1">
    <source>
        <dbReference type="EMBL" id="QDU10389.1"/>
    </source>
</evidence>
<protein>
    <submittedName>
        <fullName evidence="1">Uncharacterized protein</fullName>
    </submittedName>
</protein>
<accession>A0A517WYQ1</accession>
<evidence type="ECO:0000313" key="2">
    <source>
        <dbReference type="Proteomes" id="UP000318384"/>
    </source>
</evidence>
<gene>
    <name evidence="1" type="ORF">V202x_37880</name>
</gene>
<dbReference type="RefSeq" id="WP_145177992.1">
    <property type="nucleotide sequence ID" value="NZ_CP037422.1"/>
</dbReference>